<dbReference type="GeneID" id="37045651"/>
<sequence length="923" mass="98574">MTDASLGEGSGARTKDGAPSRIEAIIARAREKAAEEERQRQSRRSQSLALDDGDGVGDDDDDDDDENDLSDVDFASLAQTAKRKRGARKSVSAEKEEEEEDEDEDEDEEEQIETIAQPAAVAARARTKRAAAQRTEAYRFRPSLERPSNGKRLLAEAKLSAAVQSGLATTAAQTSQSRRRNKYNDEGIQSIRSIVAEEQRRRKEGADVDGMSDLLDMMRRSKAIWEANFLADSGTKAQGSDAGSNDGDGDGDHGEEDTDYTSDASEAASCDSARDSDDEGDTPQPRTRARSSEEQVLERALAVAASPSDDSGGRRSKSRGHDDASGGGMEDDGDAEAAHKALAIVRRDRQVSQDGSAHAGHDRWRRFWTGSIAWPDVDVDESSSSSSSSRSSTGRLLLKLCAASNDERRFRALVDSRVLATTTSALGPRSAETLGRWLMQTALFTPTGTTATVALRGLAHLLAAPCAVDHLAVSAALVGEALPAALTRLGARPDVVADCFSLDADSSLLLPPAATRDVQHDRQDKGYVTRGSSRKTSNSKGSTGKESNNNSEDDNNNKGAYMRSGERLRIAERLVAIAETVGGHLVAHHMAHAQAQALAIDLGLAVAFAGAHPGHEPLWPRVEALLETLWPAALDARASSDADELLADRVRTLLTDAPAPCQAVLLARLLPRAASLRAATVRRWVAWRILTDNAGEPTSTDGYGPVLSLAHLHLLVRILGTRDRAINALSVAGPRQNGAGSDANADADYEGVAASVELLGIALGDVALQISRVVARGDLHEEQGGAAYRAAVERFWTGRHGGQIIAEMELSSSLSPSPSSSSSSSSSSTHTLRRVAAKVTAVRDVAEALRQLQARIHDGRGAFLVRARAKDAILRLAHELEYAVRTYTGGSYAGKLQVRTLDQMGFGGPEQSRASKRPRPETT</sequence>
<evidence type="ECO:0000313" key="3">
    <source>
        <dbReference type="Proteomes" id="UP000245768"/>
    </source>
</evidence>
<feature type="region of interest" description="Disordered" evidence="1">
    <location>
        <begin position="904"/>
        <end position="923"/>
    </location>
</feature>
<feature type="compositionally biased region" description="Acidic residues" evidence="1">
    <location>
        <begin position="95"/>
        <end position="112"/>
    </location>
</feature>
<feature type="compositionally biased region" description="Basic and acidic residues" evidence="1">
    <location>
        <begin position="28"/>
        <end position="40"/>
    </location>
</feature>
<evidence type="ECO:0000256" key="1">
    <source>
        <dbReference type="SAM" id="MobiDB-lite"/>
    </source>
</evidence>
<feature type="region of interest" description="Disordered" evidence="1">
    <location>
        <begin position="811"/>
        <end position="832"/>
    </location>
</feature>
<feature type="compositionally biased region" description="Basic and acidic residues" evidence="1">
    <location>
        <begin position="517"/>
        <end position="527"/>
    </location>
</feature>
<feature type="compositionally biased region" description="Low complexity" evidence="1">
    <location>
        <begin position="262"/>
        <end position="271"/>
    </location>
</feature>
<feature type="compositionally biased region" description="Acidic residues" evidence="1">
    <location>
        <begin position="247"/>
        <end position="260"/>
    </location>
</feature>
<reference evidence="2 3" key="1">
    <citation type="journal article" date="2018" name="Mol. Biol. Evol.">
        <title>Broad Genomic Sampling Reveals a Smut Pathogenic Ancestry of the Fungal Clade Ustilaginomycotina.</title>
        <authorList>
            <person name="Kijpornyongpan T."/>
            <person name="Mondo S.J."/>
            <person name="Barry K."/>
            <person name="Sandor L."/>
            <person name="Lee J."/>
            <person name="Lipzen A."/>
            <person name="Pangilinan J."/>
            <person name="LaButti K."/>
            <person name="Hainaut M."/>
            <person name="Henrissat B."/>
            <person name="Grigoriev I.V."/>
            <person name="Spatafora J.W."/>
            <person name="Aime M.C."/>
        </authorList>
    </citation>
    <scope>NUCLEOTIDE SEQUENCE [LARGE SCALE GENOMIC DNA]</scope>
    <source>
        <strain evidence="2 3">MCA 4198</strain>
    </source>
</reference>
<protein>
    <submittedName>
        <fullName evidence="2">Uncharacterized protein</fullName>
    </submittedName>
</protein>
<feature type="region of interest" description="Disordered" evidence="1">
    <location>
        <begin position="1"/>
        <end position="151"/>
    </location>
</feature>
<feature type="compositionally biased region" description="Acidic residues" evidence="1">
    <location>
        <begin position="51"/>
        <end position="71"/>
    </location>
</feature>
<gene>
    <name evidence="2" type="ORF">FA10DRAFT_281961</name>
</gene>
<dbReference type="EMBL" id="KZ819641">
    <property type="protein sequence ID" value="PWN87214.1"/>
    <property type="molecule type" value="Genomic_DNA"/>
</dbReference>
<keyword evidence="3" id="KW-1185">Reference proteome</keyword>
<feature type="region of interest" description="Disordered" evidence="1">
    <location>
        <begin position="513"/>
        <end position="560"/>
    </location>
</feature>
<feature type="compositionally biased region" description="Low complexity" evidence="1">
    <location>
        <begin position="811"/>
        <end position="828"/>
    </location>
</feature>
<feature type="region of interest" description="Disordered" evidence="1">
    <location>
        <begin position="230"/>
        <end position="335"/>
    </location>
</feature>
<dbReference type="AlphaFoldDB" id="A0A316YEC1"/>
<feature type="compositionally biased region" description="Polar residues" evidence="1">
    <location>
        <begin position="163"/>
        <end position="176"/>
    </location>
</feature>
<dbReference type="InParanoid" id="A0A316YEC1"/>
<proteinExistence type="predicted"/>
<feature type="compositionally biased region" description="Basic and acidic residues" evidence="1">
    <location>
        <begin position="195"/>
        <end position="206"/>
    </location>
</feature>
<dbReference type="Proteomes" id="UP000245768">
    <property type="component" value="Unassembled WGS sequence"/>
</dbReference>
<feature type="compositionally biased region" description="Polar residues" evidence="1">
    <location>
        <begin position="530"/>
        <end position="542"/>
    </location>
</feature>
<accession>A0A316YEC1</accession>
<organism evidence="2 3">
    <name type="scientific">Acaromyces ingoldii</name>
    <dbReference type="NCBI Taxonomy" id="215250"/>
    <lineage>
        <taxon>Eukaryota</taxon>
        <taxon>Fungi</taxon>
        <taxon>Dikarya</taxon>
        <taxon>Basidiomycota</taxon>
        <taxon>Ustilaginomycotina</taxon>
        <taxon>Exobasidiomycetes</taxon>
        <taxon>Exobasidiales</taxon>
        <taxon>Cryptobasidiaceae</taxon>
        <taxon>Acaromyces</taxon>
    </lineage>
</organism>
<dbReference type="RefSeq" id="XP_025374412.1">
    <property type="nucleotide sequence ID" value="XM_025523735.1"/>
</dbReference>
<name>A0A316YEC1_9BASI</name>
<evidence type="ECO:0000313" key="2">
    <source>
        <dbReference type="EMBL" id="PWN87214.1"/>
    </source>
</evidence>
<feature type="region of interest" description="Disordered" evidence="1">
    <location>
        <begin position="163"/>
        <end position="213"/>
    </location>
</feature>